<dbReference type="InterPro" id="IPR043128">
    <property type="entry name" value="Rev_trsase/Diguanyl_cyclase"/>
</dbReference>
<dbReference type="RefSeq" id="WP_145086034.1">
    <property type="nucleotide sequence ID" value="NZ_JBCFAR010000009.1"/>
</dbReference>
<dbReference type="PANTHER" id="PTHR45138">
    <property type="entry name" value="REGULATORY COMPONENTS OF SENSORY TRANSDUCTION SYSTEM"/>
    <property type="match status" value="1"/>
</dbReference>
<protein>
    <submittedName>
        <fullName evidence="2">Diguanylate cyclase (GGDEF)-like protein</fullName>
    </submittedName>
</protein>
<dbReference type="Pfam" id="PF00990">
    <property type="entry name" value="GGDEF"/>
    <property type="match status" value="1"/>
</dbReference>
<reference evidence="2 3" key="1">
    <citation type="submission" date="2019-07" db="EMBL/GenBank/DDBJ databases">
        <title>Genomic Encyclopedia of Type Strains, Phase I: the one thousand microbial genomes (KMG-I) project.</title>
        <authorList>
            <person name="Kyrpides N."/>
        </authorList>
    </citation>
    <scope>NUCLEOTIDE SEQUENCE [LARGE SCALE GENOMIC DNA]</scope>
    <source>
        <strain evidence="2 3">DSM 13558</strain>
    </source>
</reference>
<dbReference type="Proteomes" id="UP000315343">
    <property type="component" value="Unassembled WGS sequence"/>
</dbReference>
<gene>
    <name evidence="2" type="ORF">LY60_03216</name>
</gene>
<organism evidence="2 3">
    <name type="scientific">Sedimentibacter saalensis</name>
    <dbReference type="NCBI Taxonomy" id="130788"/>
    <lineage>
        <taxon>Bacteria</taxon>
        <taxon>Bacillati</taxon>
        <taxon>Bacillota</taxon>
        <taxon>Tissierellia</taxon>
        <taxon>Sedimentibacter</taxon>
    </lineage>
</organism>
<comment type="caution">
    <text evidence="2">The sequence shown here is derived from an EMBL/GenBank/DDBJ whole genome shotgun (WGS) entry which is preliminary data.</text>
</comment>
<dbReference type="AlphaFoldDB" id="A0A562J3F6"/>
<sequence>MKSKNLVVQSCEELTKLINTSEINAMTENASSTLIQIFTSVADSNWVKNVENILYKKFPNAVIVGASTGGEIAHGELYTNSTIISLTFFEQTLLKAFIYEIKDNNEASLGKELIDTIETSCKNIAGILMLTTPSTMNTSDFLAGFSSSVCTYPVFGGGAGDYGYILKSLIFYEYQYLSKGVAAVVLMSDKLEIQTHTCLGWEPLSKKMTVTEVDGLWVKKIDDKPAFSIYQKYLDIQDDENFFLNVLEFPMMLMRDDEMYARIPQAVGKDNSLLFPGGLKEGEIVIIGYGNPKIIIDRAKEAHKLMENFNPESIFLYSCSNRRFLLQGEVNNETKPFENIAPTAGFYTHGEIHKKHAKINLLNATLVSVGMKEFDLIKTEQLNKDTQLIDNQQEDPLNSNHSRIVSRLMNFIKVVTAELEGAKKEAIHLAETDYLTQVYNRIKANEILENITKQCEQFGGQFSIILLDVDLFKIVNDTFGHNVGDMVLVNIVSVIKKYVRSTDVLARWGGEEFLLAMPNTELEDAIIVAERIRKAIEKTAFPQVIHQTCSLGVASYEKGQDVKDVIERADNALYSAKRNGRNLVVSF</sequence>
<dbReference type="InterPro" id="IPR019494">
    <property type="entry name" value="FIST_C"/>
</dbReference>
<dbReference type="SUPFAM" id="SSF55073">
    <property type="entry name" value="Nucleotide cyclase"/>
    <property type="match status" value="1"/>
</dbReference>
<dbReference type="Gene3D" id="3.30.70.270">
    <property type="match status" value="1"/>
</dbReference>
<dbReference type="OrthoDB" id="9759607at2"/>
<evidence type="ECO:0000259" key="1">
    <source>
        <dbReference type="PROSITE" id="PS50887"/>
    </source>
</evidence>
<dbReference type="PROSITE" id="PS50887">
    <property type="entry name" value="GGDEF"/>
    <property type="match status" value="1"/>
</dbReference>
<dbReference type="InterPro" id="IPR050469">
    <property type="entry name" value="Diguanylate_Cyclase"/>
</dbReference>
<dbReference type="SMART" id="SM00897">
    <property type="entry name" value="FIST"/>
    <property type="match status" value="1"/>
</dbReference>
<dbReference type="FunFam" id="3.30.70.270:FF:000001">
    <property type="entry name" value="Diguanylate cyclase domain protein"/>
    <property type="match status" value="1"/>
</dbReference>
<feature type="domain" description="GGDEF" evidence="1">
    <location>
        <begin position="460"/>
        <end position="587"/>
    </location>
</feature>
<dbReference type="Pfam" id="PF10442">
    <property type="entry name" value="FIST_C"/>
    <property type="match status" value="1"/>
</dbReference>
<dbReference type="PANTHER" id="PTHR45138:SF9">
    <property type="entry name" value="DIGUANYLATE CYCLASE DGCM-RELATED"/>
    <property type="match status" value="1"/>
</dbReference>
<dbReference type="SMART" id="SM01204">
    <property type="entry name" value="FIST_C"/>
    <property type="match status" value="1"/>
</dbReference>
<dbReference type="EMBL" id="VLKH01000012">
    <property type="protein sequence ID" value="TWH77708.1"/>
    <property type="molecule type" value="Genomic_DNA"/>
</dbReference>
<dbReference type="InterPro" id="IPR000160">
    <property type="entry name" value="GGDEF_dom"/>
</dbReference>
<name>A0A562J3F6_9FIRM</name>
<dbReference type="Pfam" id="PF08495">
    <property type="entry name" value="FIST"/>
    <property type="match status" value="1"/>
</dbReference>
<accession>A0A562J3F6</accession>
<dbReference type="NCBIfam" id="TIGR00254">
    <property type="entry name" value="GGDEF"/>
    <property type="match status" value="1"/>
</dbReference>
<evidence type="ECO:0000313" key="3">
    <source>
        <dbReference type="Proteomes" id="UP000315343"/>
    </source>
</evidence>
<proteinExistence type="predicted"/>
<dbReference type="SMART" id="SM00267">
    <property type="entry name" value="GGDEF"/>
    <property type="match status" value="1"/>
</dbReference>
<dbReference type="GO" id="GO:0052621">
    <property type="term" value="F:diguanylate cyclase activity"/>
    <property type="evidence" value="ECO:0007669"/>
    <property type="project" value="TreeGrafter"/>
</dbReference>
<dbReference type="InterPro" id="IPR013702">
    <property type="entry name" value="FIST_domain_N"/>
</dbReference>
<evidence type="ECO:0000313" key="2">
    <source>
        <dbReference type="EMBL" id="TWH77708.1"/>
    </source>
</evidence>
<dbReference type="CDD" id="cd01949">
    <property type="entry name" value="GGDEF"/>
    <property type="match status" value="1"/>
</dbReference>
<keyword evidence="3" id="KW-1185">Reference proteome</keyword>
<dbReference type="InterPro" id="IPR029787">
    <property type="entry name" value="Nucleotide_cyclase"/>
</dbReference>